<dbReference type="InterPro" id="IPR013709">
    <property type="entry name" value="2-isopropylmalate_synth_dimer"/>
</dbReference>
<dbReference type="PANTHER" id="PTHR42880:SF2">
    <property type="entry name" value="(R)-CITRAMALATE SYNTHASE CIMA"/>
    <property type="match status" value="1"/>
</dbReference>
<dbReference type="GO" id="GO:0009098">
    <property type="term" value="P:L-leucine biosynthetic process"/>
    <property type="evidence" value="ECO:0007669"/>
    <property type="project" value="InterPro"/>
</dbReference>
<organism evidence="9 10">
    <name type="scientific">Methanobrevibacter millerae</name>
    <dbReference type="NCBI Taxonomy" id="230361"/>
    <lineage>
        <taxon>Archaea</taxon>
        <taxon>Methanobacteriati</taxon>
        <taxon>Methanobacteriota</taxon>
        <taxon>Methanomada group</taxon>
        <taxon>Methanobacteria</taxon>
        <taxon>Methanobacteriales</taxon>
        <taxon>Methanobacteriaceae</taxon>
        <taxon>Methanobrevibacter</taxon>
    </lineage>
</organism>
<dbReference type="OrthoDB" id="6555at2157"/>
<dbReference type="InterPro" id="IPR000891">
    <property type="entry name" value="PYR_CT"/>
</dbReference>
<evidence type="ECO:0000313" key="10">
    <source>
        <dbReference type="Proteomes" id="UP000067738"/>
    </source>
</evidence>
<dbReference type="GO" id="GO:0003852">
    <property type="term" value="F:2-isopropylmalate synthase activity"/>
    <property type="evidence" value="ECO:0007669"/>
    <property type="project" value="InterPro"/>
</dbReference>
<dbReference type="Pfam" id="PF00682">
    <property type="entry name" value="HMGL-like"/>
    <property type="match status" value="1"/>
</dbReference>
<dbReference type="Gene3D" id="3.20.20.70">
    <property type="entry name" value="Aldolase class I"/>
    <property type="match status" value="1"/>
</dbReference>
<dbReference type="GeneID" id="26735000"/>
<evidence type="ECO:0000256" key="1">
    <source>
        <dbReference type="ARBA" id="ARBA00006154"/>
    </source>
</evidence>
<dbReference type="Gene3D" id="1.10.238.260">
    <property type="match status" value="1"/>
</dbReference>
<dbReference type="InterPro" id="IPR002034">
    <property type="entry name" value="AIPM/Hcit_synth_CS"/>
</dbReference>
<gene>
    <name evidence="9" type="primary">leuA</name>
    <name evidence="9" type="ORF">sm9_0019</name>
</gene>
<dbReference type="InterPro" id="IPR013785">
    <property type="entry name" value="Aldolase_TIM"/>
</dbReference>
<comment type="subunit">
    <text evidence="2">Homodimer.</text>
</comment>
<dbReference type="Pfam" id="PF08502">
    <property type="entry name" value="LeuA_dimer"/>
    <property type="match status" value="1"/>
</dbReference>
<reference evidence="9 10" key="1">
    <citation type="submission" date="2015-04" db="EMBL/GenBank/DDBJ databases">
        <title>The complete genome sequence of the rumen methanogen Methanobrevibacter millerae SM9.</title>
        <authorList>
            <person name="Leahy S.C."/>
            <person name="Kelly W.J."/>
            <person name="Pacheco D.M."/>
            <person name="Li D."/>
            <person name="Altermann E."/>
            <person name="Attwood G.T."/>
        </authorList>
    </citation>
    <scope>NUCLEOTIDE SEQUENCE [LARGE SCALE GENOMIC DNA]</scope>
    <source>
        <strain evidence="9 10">SM9</strain>
    </source>
</reference>
<dbReference type="PANTHER" id="PTHR42880">
    <property type="entry name" value="HOMOCITRATE SYNTHASE"/>
    <property type="match status" value="1"/>
</dbReference>
<feature type="domain" description="Pyruvate carboxyltransferase" evidence="8">
    <location>
        <begin position="18"/>
        <end position="269"/>
    </location>
</feature>
<keyword evidence="4 7" id="KW-0808">Transferase</keyword>
<evidence type="ECO:0000259" key="8">
    <source>
        <dbReference type="PROSITE" id="PS50991"/>
    </source>
</evidence>
<evidence type="ECO:0000256" key="3">
    <source>
        <dbReference type="ARBA" id="ARBA00022605"/>
    </source>
</evidence>
<keyword evidence="3" id="KW-0028">Amino-acid biosynthesis</keyword>
<dbReference type="SMART" id="SM00917">
    <property type="entry name" value="LeuA_dimer"/>
    <property type="match status" value="1"/>
</dbReference>
<evidence type="ECO:0000313" key="9">
    <source>
        <dbReference type="EMBL" id="ALT67829.1"/>
    </source>
</evidence>
<evidence type="ECO:0000256" key="2">
    <source>
        <dbReference type="ARBA" id="ARBA00011738"/>
    </source>
</evidence>
<dbReference type="RefSeq" id="WP_058738201.1">
    <property type="nucleotide sequence ID" value="NZ_CP011266.1"/>
</dbReference>
<dbReference type="FunFam" id="1.10.238.260:FF:000001">
    <property type="entry name" value="2-isopropylmalate synthase"/>
    <property type="match status" value="1"/>
</dbReference>
<dbReference type="PATRIC" id="fig|230361.4.peg.19"/>
<name>A0A0U2SFL6_9EURY</name>
<evidence type="ECO:0000256" key="4">
    <source>
        <dbReference type="ARBA" id="ARBA00022679"/>
    </source>
</evidence>
<dbReference type="Pfam" id="PF22617">
    <property type="entry name" value="HCS_D2"/>
    <property type="match status" value="1"/>
</dbReference>
<dbReference type="NCBIfam" id="TIGR02090">
    <property type="entry name" value="LEU1_arch"/>
    <property type="match status" value="1"/>
</dbReference>
<dbReference type="SUPFAM" id="SSF51569">
    <property type="entry name" value="Aldolase"/>
    <property type="match status" value="1"/>
</dbReference>
<proteinExistence type="inferred from homology"/>
<dbReference type="InterPro" id="IPR036230">
    <property type="entry name" value="LeuA_allosteric_dom_sf"/>
</dbReference>
<dbReference type="CDD" id="cd07940">
    <property type="entry name" value="DRE_TIM_IPMS"/>
    <property type="match status" value="1"/>
</dbReference>
<evidence type="ECO:0000256" key="7">
    <source>
        <dbReference type="RuleBase" id="RU003523"/>
    </source>
</evidence>
<dbReference type="FunFam" id="3.20.20.70:FF:000010">
    <property type="entry name" value="2-isopropylmalate synthase"/>
    <property type="match status" value="1"/>
</dbReference>
<dbReference type="Proteomes" id="UP000067738">
    <property type="component" value="Chromosome"/>
</dbReference>
<keyword evidence="10" id="KW-1185">Reference proteome</keyword>
<dbReference type="EMBL" id="CP011266">
    <property type="protein sequence ID" value="ALT67829.1"/>
    <property type="molecule type" value="Genomic_DNA"/>
</dbReference>
<dbReference type="NCBIfam" id="NF002085">
    <property type="entry name" value="PRK00915.1-2"/>
    <property type="match status" value="1"/>
</dbReference>
<dbReference type="InterPro" id="IPR054691">
    <property type="entry name" value="LeuA/HCS_post-cat"/>
</dbReference>
<dbReference type="InterPro" id="IPR011830">
    <property type="entry name" value="LEU1_arch"/>
</dbReference>
<dbReference type="PROSITE" id="PS50991">
    <property type="entry name" value="PYR_CT"/>
    <property type="match status" value="1"/>
</dbReference>
<evidence type="ECO:0000256" key="5">
    <source>
        <dbReference type="ARBA" id="ARBA00023304"/>
    </source>
</evidence>
<comment type="similarity">
    <text evidence="1 7">Belongs to the alpha-IPM synthase/homocitrate synthase family.</text>
</comment>
<dbReference type="KEGG" id="mmil:sm9_0019"/>
<keyword evidence="5" id="KW-0100">Branched-chain amino acid biosynthesis</keyword>
<evidence type="ECO:0000256" key="6">
    <source>
        <dbReference type="ARBA" id="ARBA00029440"/>
    </source>
</evidence>
<protein>
    <submittedName>
        <fullName evidence="9">2-isopropylmalate synthase LeuA</fullName>
    </submittedName>
</protein>
<dbReference type="Gene3D" id="3.30.160.270">
    <property type="match status" value="1"/>
</dbReference>
<dbReference type="NCBIfam" id="NF002086">
    <property type="entry name" value="PRK00915.1-3"/>
    <property type="match status" value="1"/>
</dbReference>
<sequence>MYDIDTLNKKYMNLSDEIYIFDTTLRDGEQTPGVALTVDEKIQIAQKLNNLGVDKIEAGFPAASLGEFEATKEIKSLDFDSTVVGLARSVKSDIDSVLDADLDYIHTFIGTSPLHRDYKLKMSKETIISTAVGAVEYAKDHGLTVEFSAEDATRTEKDFLFEFFNEVIDAGADFIDIPDTVGILTPIFTKELITYAKSNFSCPISVHFHNDFGLATANTLTAIECGANQAHVTVNGIGERTGNTSLEELVIILYSAYGIDLKINNSQLYSLSDFVGRLTGIKMPVNKPIVGDNAFAHESGIHVHGILNNSSTYEPISPELVGHSRKIILGKHTGANALKSKLHDYHIELNDEQFEKVFSQIKSLGDKGKCVTDDDLKAIALTELSSARETPIKLKGLGLLSGAIVSPTATVKLEINGVEKETSNTGVGPVDAALNAIRELIQDTMHIELEEYNLEAINGGTDALADVFVISSDNEGNKSTGRAIDDDIVMASILAVLDSINKLLLMKKTEEELNL</sequence>
<dbReference type="SUPFAM" id="SSF110921">
    <property type="entry name" value="2-isopropylmalate synthase LeuA, allosteric (dimerisation) domain"/>
    <property type="match status" value="1"/>
</dbReference>
<dbReference type="AlphaFoldDB" id="A0A0U2SFL6"/>
<comment type="pathway">
    <text evidence="6">Amino-acid biosynthesis.</text>
</comment>
<dbReference type="PROSITE" id="PS00816">
    <property type="entry name" value="AIPM_HOMOCIT_SYNTH_2"/>
    <property type="match status" value="1"/>
</dbReference>
<dbReference type="PROSITE" id="PS00815">
    <property type="entry name" value="AIPM_HOMOCIT_SYNTH_1"/>
    <property type="match status" value="1"/>
</dbReference>
<accession>A0A0U2SFL6</accession>